<dbReference type="InterPro" id="IPR011611">
    <property type="entry name" value="PfkB_dom"/>
</dbReference>
<dbReference type="Pfam" id="PF00294">
    <property type="entry name" value="PfkB"/>
    <property type="match status" value="1"/>
</dbReference>
<dbReference type="AlphaFoldDB" id="X1FCE1"/>
<protein>
    <recommendedName>
        <fullName evidence="4">Carbohydrate kinase PfkB domain-containing protein</fullName>
    </recommendedName>
</protein>
<keyword evidence="3" id="KW-0418">Kinase</keyword>
<sequence length="288" mass="31498">MVVYHEFEDLLNSLKSKAKLRIKNGGGSAANTIYALAKMGFSCGYLGKVGKDGEGDFLLEGLMKVGVDTEKIKREGRSGLCVVLLGKGKDRSIIILPHTNDALSYSDLDPEYVDEAEFLHMSSFLGDVPFEAQKRIARKTRAKISFDPGEPHASKGMKELIPILERTFILFSTGREVEILTHHDYKEGCKELLKLGVEIVACKLGERGSYILCQEEELEIFPQEGKIVDTTGAGDVYAAGFLAGLLKKLSLAECARLATLAASQSIRGFGRKAYPGQEILSGFTKKGR</sequence>
<dbReference type="InterPro" id="IPR052700">
    <property type="entry name" value="Carb_kinase_PfkB-like"/>
</dbReference>
<dbReference type="Gene3D" id="3.40.1190.20">
    <property type="match status" value="1"/>
</dbReference>
<proteinExistence type="inferred from homology"/>
<dbReference type="InterPro" id="IPR029056">
    <property type="entry name" value="Ribokinase-like"/>
</dbReference>
<dbReference type="PANTHER" id="PTHR43320">
    <property type="entry name" value="SUGAR KINASE"/>
    <property type="match status" value="1"/>
</dbReference>
<dbReference type="CDD" id="cd01168">
    <property type="entry name" value="adenosine_kinase"/>
    <property type="match status" value="1"/>
</dbReference>
<comment type="caution">
    <text evidence="5">The sequence shown here is derived from an EMBL/GenBank/DDBJ whole genome shotgun (WGS) entry which is preliminary data.</text>
</comment>
<name>X1FCE1_9ZZZZ</name>
<comment type="similarity">
    <text evidence="1">Belongs to the carbohydrate kinase PfkB family.</text>
</comment>
<feature type="domain" description="Carbohydrate kinase PfkB" evidence="4">
    <location>
        <begin position="23"/>
        <end position="270"/>
    </location>
</feature>
<reference evidence="5" key="1">
    <citation type="journal article" date="2014" name="Front. Microbiol.">
        <title>High frequency of phylogenetically diverse reductive dehalogenase-homologous genes in deep subseafloor sedimentary metagenomes.</title>
        <authorList>
            <person name="Kawai M."/>
            <person name="Futagami T."/>
            <person name="Toyoda A."/>
            <person name="Takaki Y."/>
            <person name="Nishi S."/>
            <person name="Hori S."/>
            <person name="Arai W."/>
            <person name="Tsubouchi T."/>
            <person name="Morono Y."/>
            <person name="Uchiyama I."/>
            <person name="Ito T."/>
            <person name="Fujiyama A."/>
            <person name="Inagaki F."/>
            <person name="Takami H."/>
        </authorList>
    </citation>
    <scope>NUCLEOTIDE SEQUENCE</scope>
    <source>
        <strain evidence="5">Expedition CK06-06</strain>
    </source>
</reference>
<dbReference type="GO" id="GO:0016301">
    <property type="term" value="F:kinase activity"/>
    <property type="evidence" value="ECO:0007669"/>
    <property type="project" value="UniProtKB-KW"/>
</dbReference>
<dbReference type="PANTHER" id="PTHR43320:SF3">
    <property type="entry name" value="CARBOHYDRATE KINASE PFKB DOMAIN-CONTAINING PROTEIN"/>
    <property type="match status" value="1"/>
</dbReference>
<dbReference type="InterPro" id="IPR002173">
    <property type="entry name" value="Carboh/pur_kinase_PfkB_CS"/>
</dbReference>
<dbReference type="PROSITE" id="PS00584">
    <property type="entry name" value="PFKB_KINASES_2"/>
    <property type="match status" value="1"/>
</dbReference>
<evidence type="ECO:0000256" key="2">
    <source>
        <dbReference type="ARBA" id="ARBA00022679"/>
    </source>
</evidence>
<evidence type="ECO:0000256" key="3">
    <source>
        <dbReference type="ARBA" id="ARBA00022777"/>
    </source>
</evidence>
<evidence type="ECO:0000259" key="4">
    <source>
        <dbReference type="Pfam" id="PF00294"/>
    </source>
</evidence>
<keyword evidence="2" id="KW-0808">Transferase</keyword>
<organism evidence="5">
    <name type="scientific">marine sediment metagenome</name>
    <dbReference type="NCBI Taxonomy" id="412755"/>
    <lineage>
        <taxon>unclassified sequences</taxon>
        <taxon>metagenomes</taxon>
        <taxon>ecological metagenomes</taxon>
    </lineage>
</organism>
<dbReference type="EMBL" id="BARU01001220">
    <property type="protein sequence ID" value="GAH30225.1"/>
    <property type="molecule type" value="Genomic_DNA"/>
</dbReference>
<evidence type="ECO:0000313" key="5">
    <source>
        <dbReference type="EMBL" id="GAH30225.1"/>
    </source>
</evidence>
<gene>
    <name evidence="5" type="ORF">S03H2_03325</name>
</gene>
<dbReference type="SUPFAM" id="SSF53613">
    <property type="entry name" value="Ribokinase-like"/>
    <property type="match status" value="1"/>
</dbReference>
<evidence type="ECO:0000256" key="1">
    <source>
        <dbReference type="ARBA" id="ARBA00010688"/>
    </source>
</evidence>
<accession>X1FCE1</accession>